<keyword evidence="2" id="KW-1185">Reference proteome</keyword>
<feature type="compositionally biased region" description="Acidic residues" evidence="1">
    <location>
        <begin position="176"/>
        <end position="199"/>
    </location>
</feature>
<feature type="region of interest" description="Disordered" evidence="1">
    <location>
        <begin position="1"/>
        <end position="108"/>
    </location>
</feature>
<dbReference type="Proteomes" id="UP000095280">
    <property type="component" value="Unplaced"/>
</dbReference>
<protein>
    <submittedName>
        <fullName evidence="3">IRS-type PTB domain-containing protein</fullName>
    </submittedName>
</protein>
<evidence type="ECO:0000313" key="3">
    <source>
        <dbReference type="WBParaSite" id="maker-unitig_44908-snap-gene-0.1-mRNA-1"/>
    </source>
</evidence>
<name>A0A1I8FR05_9PLAT</name>
<dbReference type="AlphaFoldDB" id="A0A1I8FR05"/>
<proteinExistence type="predicted"/>
<reference evidence="3" key="1">
    <citation type="submission" date="2016-11" db="UniProtKB">
        <authorList>
            <consortium name="WormBaseParasite"/>
        </authorList>
    </citation>
    <scope>IDENTIFICATION</scope>
</reference>
<accession>A0A1I8FR05</accession>
<feature type="region of interest" description="Disordered" evidence="1">
    <location>
        <begin position="166"/>
        <end position="199"/>
    </location>
</feature>
<sequence>GRVPGPPPGNRSIYTEDEYRVPPPVNRSNYTEDEYRLPPPARNRDSDEDDYRLPPPVGGNRELSRMKMTIVCRQPQPAASSSSENATADPDASHAGGDPNSSGGVDYMNVKKLSPLSRGLLPPSDSVAFAESCAAAAAGRGCSRRAGAAAAAASPKRTRCLTRAALAASESSSLVESDDDSSSDDNNDEIDGGAVDDSEVTGATVGLPVIDYAQIDISGLHVAALDSGRSDKVADLTNKMNGQVQYLEVDVRRTAALAEMSVKPTL</sequence>
<evidence type="ECO:0000256" key="1">
    <source>
        <dbReference type="SAM" id="MobiDB-lite"/>
    </source>
</evidence>
<feature type="compositionally biased region" description="Low complexity" evidence="1">
    <location>
        <begin position="166"/>
        <end position="175"/>
    </location>
</feature>
<dbReference type="WBParaSite" id="maker-unitig_44908-snap-gene-0.1-mRNA-1">
    <property type="protein sequence ID" value="maker-unitig_44908-snap-gene-0.1-mRNA-1"/>
    <property type="gene ID" value="maker-unitig_44908-snap-gene-0.1"/>
</dbReference>
<organism evidence="2 3">
    <name type="scientific">Macrostomum lignano</name>
    <dbReference type="NCBI Taxonomy" id="282301"/>
    <lineage>
        <taxon>Eukaryota</taxon>
        <taxon>Metazoa</taxon>
        <taxon>Spiralia</taxon>
        <taxon>Lophotrochozoa</taxon>
        <taxon>Platyhelminthes</taxon>
        <taxon>Rhabditophora</taxon>
        <taxon>Macrostomorpha</taxon>
        <taxon>Macrostomida</taxon>
        <taxon>Macrostomidae</taxon>
        <taxon>Macrostomum</taxon>
    </lineage>
</organism>
<feature type="compositionally biased region" description="Polar residues" evidence="1">
    <location>
        <begin position="77"/>
        <end position="86"/>
    </location>
</feature>
<evidence type="ECO:0000313" key="2">
    <source>
        <dbReference type="Proteomes" id="UP000095280"/>
    </source>
</evidence>